<organism evidence="5 8">
    <name type="scientific">Drosophila melanogaster</name>
    <name type="common">Fruit fly</name>
    <dbReference type="NCBI Taxonomy" id="7227"/>
    <lineage>
        <taxon>Eukaryota</taxon>
        <taxon>Metazoa</taxon>
        <taxon>Ecdysozoa</taxon>
        <taxon>Arthropoda</taxon>
        <taxon>Hexapoda</taxon>
        <taxon>Insecta</taxon>
        <taxon>Pterygota</taxon>
        <taxon>Neoptera</taxon>
        <taxon>Endopterygota</taxon>
        <taxon>Diptera</taxon>
        <taxon>Brachycera</taxon>
        <taxon>Muscomorpha</taxon>
        <taxon>Ephydroidea</taxon>
        <taxon>Drosophilidae</taxon>
        <taxon>Drosophila</taxon>
        <taxon>Sophophora</taxon>
    </lineage>
</organism>
<dbReference type="OrthoDB" id="7985207at2759"/>
<evidence type="ECO:0000313" key="7">
    <source>
        <dbReference type="FlyBase" id="FBgn0030394"/>
    </source>
</evidence>
<sequence>MKSFLILLGFAALAAADVKHLTDRNLDLFKYNPSDIYTLPEDIDDDKPAVHFSGDVMKAKTETLQNYNSGKKFKLELKTQNGIEVSSVGKLKDDKTFVVSGSYSFTGADGKRYKTRYTADEFGYHPITELDLDIPEPQPLASAGQRQTVDPSSLLGNKNRFQFLQQTLDSDQGSQGPLRGSGQSGDDYSYTSPYGNGNAYGNGVGNGYGNGVGNGYGNGVGNGQGNGAGNAYGNGNGVGNGYGNGNGNGYDYQPPQVPLATPSRLYLPTA</sequence>
<dbReference type="HOGENOM" id="CLU_1186096_0_0_1"/>
<dbReference type="IntAct" id="Q9VYM5">
    <property type="interactions" value="9"/>
</dbReference>
<reference evidence="8" key="5">
    <citation type="journal article" date="2002" name="Genome Biol.">
        <title>The transposable elements of the Drosophila melanogaster euchromatin: a genomics perspective.</title>
        <authorList>
            <person name="Kaminker J.S."/>
            <person name="Bergman C.M."/>
            <person name="Kronmiller B."/>
            <person name="Carlson J."/>
            <person name="Svirskas R."/>
            <person name="Patel S."/>
            <person name="Frise E."/>
            <person name="Wheeler D.A."/>
            <person name="Lewis S.E."/>
            <person name="Rubin G.M."/>
            <person name="Ashburner M."/>
            <person name="Celniker S.E."/>
        </authorList>
    </citation>
    <scope>NUCLEOTIDE SEQUENCE [LARGE SCALE GENOMIC DNA]</scope>
    <source>
        <strain evidence="8">Berkeley</strain>
    </source>
</reference>
<dbReference type="EMBL" id="AY071531">
    <property type="protein sequence ID" value="AAL49153.1"/>
    <property type="molecule type" value="mRNA"/>
</dbReference>
<keyword evidence="8" id="KW-1185">Reference proteome</keyword>
<reference evidence="8" key="3">
    <citation type="journal article" date="2002" name="Genome Biol.">
        <title>Finishing a whole-genome shotgun: release 3 of the Drosophila melanogaster euchromatic genome sequence.</title>
        <authorList>
            <person name="Celniker S.E."/>
            <person name="Wheeler D.A."/>
            <person name="Kronmiller B."/>
            <person name="Carlson J.W."/>
            <person name="Halpern A."/>
            <person name="Patel S."/>
            <person name="Adams M."/>
            <person name="Champe M."/>
            <person name="Dugan S.P."/>
            <person name="Frise E."/>
            <person name="Hodgson A."/>
            <person name="George R.A."/>
            <person name="Hoskins R.A."/>
            <person name="Laverty T."/>
            <person name="Muzny D.M."/>
            <person name="Nelson C.R."/>
            <person name="Pacleb J.M."/>
            <person name="Park S."/>
            <person name="Pfeiffer B.D."/>
            <person name="Richards S."/>
            <person name="Sodergren E.J."/>
            <person name="Svirskas R."/>
            <person name="Tabor P.E."/>
            <person name="Wan K."/>
            <person name="Stapleton M."/>
            <person name="Sutton G.G."/>
            <person name="Venter C."/>
            <person name="Weinstock G."/>
            <person name="Scherer S.E."/>
            <person name="Myers E.W."/>
            <person name="Gibbs R.A."/>
            <person name="Rubin G.M."/>
        </authorList>
    </citation>
    <scope>NUCLEOTIDE SEQUENCE [LARGE SCALE GENOMIC DNA]</scope>
    <source>
        <strain evidence="8">Berkeley</strain>
    </source>
</reference>
<dbReference type="KEGG" id="dme:Dmel_CG2560"/>
<dbReference type="OMA" id="EKPAVHF"/>
<evidence type="ECO:0000256" key="1">
    <source>
        <dbReference type="ARBA" id="ARBA00022460"/>
    </source>
</evidence>
<dbReference type="PaxDb" id="7227-FBpp0073483"/>
<reference evidence="5" key="11">
    <citation type="journal article" date="2015" name="G3 (Bethesda)">
        <title>Gene Model Annotations for Drosophila melanogaster: Impact of High-Throughput Data.</title>
        <authorList>
            <consortium name="FlyBase Consortium"/>
            <person name="Matthews B.B."/>
            <person name="Dos Santos G."/>
            <person name="Crosby M.A."/>
            <person name="Emmert D.B."/>
            <person name="St Pierre S.E."/>
            <person name="Gramates L.S."/>
            <person name="Zhou P."/>
            <person name="Schroeder A.J."/>
            <person name="Falls K."/>
            <person name="Strelets V."/>
            <person name="Russo S.M."/>
            <person name="Gelbart W.M."/>
            <person name="null"/>
        </authorList>
    </citation>
    <scope>NUCLEOTIDE SEQUENCE</scope>
</reference>
<dbReference type="EMBL" id="AE014298">
    <property type="protein sequence ID" value="AAF48167.1"/>
    <property type="molecule type" value="Genomic_DNA"/>
</dbReference>
<dbReference type="GeneID" id="32198"/>
<feature type="region of interest" description="Disordered" evidence="3">
    <location>
        <begin position="168"/>
        <end position="193"/>
    </location>
</feature>
<dbReference type="InterPro" id="IPR031311">
    <property type="entry name" value="CHIT_BIND_RR_consensus"/>
</dbReference>
<reference evidence="5" key="15">
    <citation type="submission" date="2024-06" db="EMBL/GenBank/DDBJ databases">
        <title>Drosophila melanogaster release 4 sequence.</title>
        <authorList>
            <consortium name="Berkeley Drosophila Genome Project"/>
            <person name="Celniker S."/>
            <person name="Carlson J."/>
            <person name="Wan K."/>
            <person name="Pfeiffer B."/>
            <person name="Frise E."/>
            <person name="George R."/>
            <person name="Hoskins R."/>
            <person name="Stapleton M."/>
            <person name="Pacleb J."/>
            <person name="Park S."/>
            <person name="Svirskas R."/>
            <person name="Smith E."/>
            <person name="Yu C."/>
            <person name="Rubin G."/>
        </authorList>
    </citation>
    <scope>NUCLEOTIDE SEQUENCE</scope>
</reference>
<reference evidence="5 8" key="7">
    <citation type="journal article" date="2005" name="PLoS Comput. Biol.">
        <title>Combined evidence annotation of transposable elements in genome sequences.</title>
        <authorList>
            <person name="Quesneville H."/>
            <person name="Bergman C.M."/>
            <person name="Andrieu O."/>
            <person name="Autard D."/>
            <person name="Nouaud D."/>
            <person name="Ashburner M."/>
            <person name="Anxolabehere D."/>
        </authorList>
    </citation>
    <scope>NUCLEOTIDE SEQUENCE [LARGE SCALE GENOMIC DNA]</scope>
    <source>
        <strain evidence="8">Berkeley</strain>
    </source>
</reference>
<dbReference type="PROSITE" id="PS00233">
    <property type="entry name" value="CHIT_BIND_RR_1"/>
    <property type="match status" value="1"/>
</dbReference>
<dbReference type="Bgee" id="FBgn0030394">
    <property type="expression patterns" value="Expressed in larva and 7 other cell types or tissues"/>
</dbReference>
<evidence type="ECO:0000313" key="5">
    <source>
        <dbReference type="EMBL" id="AAF48167.1"/>
    </source>
</evidence>
<dbReference type="PROSITE" id="PS51155">
    <property type="entry name" value="CHIT_BIND_RR_2"/>
    <property type="match status" value="1"/>
</dbReference>
<feature type="region of interest" description="Disordered" evidence="3">
    <location>
        <begin position="246"/>
        <end position="270"/>
    </location>
</feature>
<dbReference type="InterPro" id="IPR000618">
    <property type="entry name" value="Insect_cuticle"/>
</dbReference>
<evidence type="ECO:0000313" key="6">
    <source>
        <dbReference type="EMBL" id="AAL49153.1"/>
    </source>
</evidence>
<dbReference type="STRING" id="7227.FBpp0073483"/>
<dbReference type="GO" id="GO:0040003">
    <property type="term" value="P:chitin-based cuticle development"/>
    <property type="evidence" value="ECO:0000255"/>
    <property type="project" value="FlyBase"/>
</dbReference>
<dbReference type="Proteomes" id="UP000000803">
    <property type="component" value="Chromosome X"/>
</dbReference>
<dbReference type="CTD" id="32198"/>
<evidence type="ECO:0000256" key="4">
    <source>
        <dbReference type="SAM" id="SignalP"/>
    </source>
</evidence>
<dbReference type="GO" id="GO:0008010">
    <property type="term" value="F:structural constituent of chitin-based larval cuticle"/>
    <property type="evidence" value="ECO:0000255"/>
    <property type="project" value="FlyBase"/>
</dbReference>
<reference evidence="5" key="12">
    <citation type="journal article" date="2015" name="G3 (Bethesda)">
        <title>Gene Model Annotations for Drosophila melanogaster: The Rule-Benders.</title>
        <authorList>
            <consortium name="FlyBase Consortium"/>
            <person name="Crosby M.A."/>
            <person name="Gramates L.S."/>
            <person name="Dos Santos G."/>
            <person name="Matthews B.B."/>
            <person name="St Pierre S.E."/>
            <person name="Zhou P."/>
            <person name="Schroeder A.J."/>
            <person name="Falls K."/>
            <person name="Emmert D.B."/>
            <person name="Russo S.M."/>
            <person name="Gelbart W.M."/>
            <person name="null"/>
        </authorList>
    </citation>
    <scope>NUCLEOTIDE SEQUENCE</scope>
</reference>
<reference evidence="5" key="13">
    <citation type="journal article" date="2015" name="Genome Res.">
        <title>The Release 6 reference sequence of the Drosophila melanogaster genome.</title>
        <authorList>
            <person name="Hoskins R.A."/>
            <person name="Carlson J.W."/>
            <person name="Wan K.H."/>
            <person name="Park S."/>
            <person name="Mendez I."/>
            <person name="Galle S.E."/>
            <person name="Booth B.W."/>
            <person name="Pfeiffer B.D."/>
            <person name="George R.A."/>
            <person name="Svirskas R."/>
            <person name="Krzywinski M."/>
            <person name="Schein J."/>
            <person name="Accardo M.C."/>
            <person name="Damia E."/>
            <person name="Messina G."/>
            <person name="Mendez-Lago M."/>
            <person name="de Pablos B."/>
            <person name="Demakova O.V."/>
            <person name="Andreyeva E.N."/>
            <person name="Boldyreva L.V."/>
            <person name="Marra M."/>
            <person name="Carvalho A.B."/>
            <person name="Dimitri P."/>
            <person name="Villasante A."/>
            <person name="Zhimulev I.F."/>
            <person name="Rubin G.M."/>
            <person name="Karpen G.H."/>
            <person name="Celniker S.E."/>
        </authorList>
    </citation>
    <scope>NUCLEOTIDE SEQUENCE</scope>
</reference>
<dbReference type="BioGRID-ORCS" id="32198">
    <property type="hits" value="0 hits in 1 CRISPR screen"/>
</dbReference>
<reference evidence="6" key="2">
    <citation type="submission" date="2001-12" db="EMBL/GenBank/DDBJ databases">
        <authorList>
            <person name="Stapleton M."/>
            <person name="Brokstein P."/>
            <person name="Hong L."/>
            <person name="Agbayani A."/>
            <person name="Carlson J."/>
            <person name="Champe M."/>
            <person name="Chavez C."/>
            <person name="Dorsett V."/>
            <person name="Dresnek D."/>
            <person name="Farfan D."/>
            <person name="Frise E."/>
            <person name="George R."/>
            <person name="Gonzalez M."/>
            <person name="Guarin H."/>
            <person name="Kronmiller B."/>
            <person name="Li P."/>
            <person name="Liao G."/>
            <person name="Miranda A."/>
            <person name="Mungall C.J."/>
            <person name="Nunoo J."/>
            <person name="Pacleb J."/>
            <person name="Paragas V."/>
            <person name="Park S."/>
            <person name="Patel S."/>
            <person name="Phouanenavong S."/>
            <person name="Wan K."/>
            <person name="Yu C."/>
            <person name="Lewis S.E."/>
            <person name="Rubin G.M."/>
            <person name="Celniker S."/>
        </authorList>
    </citation>
    <scope>NUCLEOTIDE SEQUENCE</scope>
    <source>
        <strain evidence="6">Berkeley</strain>
    </source>
</reference>
<feature type="compositionally biased region" description="Polar residues" evidence="3">
    <location>
        <begin position="184"/>
        <end position="193"/>
    </location>
</feature>
<evidence type="ECO:0000256" key="3">
    <source>
        <dbReference type="SAM" id="MobiDB-lite"/>
    </source>
</evidence>
<dbReference type="FlyBase" id="FBgn0030394">
    <property type="gene designation" value="Cpr11A"/>
</dbReference>
<dbReference type="GO" id="GO:0062129">
    <property type="term" value="C:chitin-based extracellular matrix"/>
    <property type="evidence" value="ECO:0000255"/>
    <property type="project" value="FlyBase"/>
</dbReference>
<dbReference type="AlphaFoldDB" id="Q9VYM5"/>
<feature type="region of interest" description="Disordered" evidence="3">
    <location>
        <begin position="134"/>
        <end position="154"/>
    </location>
</feature>
<feature type="signal peptide" evidence="4">
    <location>
        <begin position="1"/>
        <end position="16"/>
    </location>
</feature>
<reference evidence="5 8" key="9">
    <citation type="journal article" date="2007" name="Science">
        <title>The Release 5.1 annotation of Drosophila melanogaster heterochromatin.</title>
        <authorList>
            <person name="Smith C.D."/>
            <person name="Shu S."/>
            <person name="Mungall C.J."/>
            <person name="Karpen G.H."/>
        </authorList>
    </citation>
    <scope>NUCLEOTIDE SEQUENCE [LARGE SCALE GENOMIC DNA]</scope>
    <source>
        <strain evidence="8">Berkeley</strain>
    </source>
</reference>
<feature type="chain" id="PRO_5015100805" evidence="4">
    <location>
        <begin position="17"/>
        <end position="270"/>
    </location>
</feature>
<protein>
    <submittedName>
        <fullName evidence="5">Cuticular protein 11A</fullName>
    </submittedName>
    <submittedName>
        <fullName evidence="6">RE57452p</fullName>
    </submittedName>
</protein>
<dbReference type="RefSeq" id="NP_572803.1">
    <property type="nucleotide sequence ID" value="NM_132575.3"/>
</dbReference>
<feature type="compositionally biased region" description="Polar residues" evidence="3">
    <location>
        <begin position="144"/>
        <end position="154"/>
    </location>
</feature>
<dbReference type="eggNOG" id="ENOG502TB65">
    <property type="taxonomic scope" value="Eukaryota"/>
</dbReference>
<dbReference type="FunCoup" id="Q9VYM5">
    <property type="interactions" value="44"/>
</dbReference>
<dbReference type="DNASU" id="32198"/>
<dbReference type="UCSC" id="CG2560-RA">
    <property type="organism name" value="d. melanogaster"/>
</dbReference>
<dbReference type="AGR" id="FB:FBgn0030394"/>
<proteinExistence type="evidence at transcript level"/>
<keyword evidence="4" id="KW-0732">Signal</keyword>
<reference evidence="5" key="14">
    <citation type="submission" date="2023-12" db="EMBL/GenBank/DDBJ databases">
        <authorList>
            <consortium name="FlyBase"/>
        </authorList>
    </citation>
    <scope>NUCLEOTIDE SEQUENCE</scope>
</reference>
<name>Q9VYM5_DROME</name>
<reference evidence="5" key="8">
    <citation type="submission" date="2006-08" db="EMBL/GenBank/DDBJ databases">
        <authorList>
            <person name="Celniker S."/>
            <person name="Carlson J."/>
            <person name="Wan K."/>
            <person name="Frise E."/>
            <person name="Hoskins R."/>
            <person name="Park S."/>
            <person name="Svirskas R."/>
            <person name="Rubin G."/>
        </authorList>
    </citation>
    <scope>NUCLEOTIDE SEQUENCE</scope>
</reference>
<reference evidence="5 8" key="10">
    <citation type="journal article" date="2007" name="Science">
        <title>Sequence finishing and mapping of Drosophila melanogaster heterochromatin.</title>
        <authorList>
            <person name="Hoskins R.A."/>
            <person name="Carlson J.W."/>
            <person name="Kennedy C."/>
            <person name="Acevedo D."/>
            <person name="Evans-Holm M."/>
            <person name="Frise E."/>
            <person name="Wan K.H."/>
            <person name="Park S."/>
            <person name="Mendez-Lago M."/>
            <person name="Rossi F."/>
            <person name="Villasante A."/>
            <person name="Dimitri P."/>
            <person name="Karpen G.H."/>
            <person name="Celniker S.E."/>
        </authorList>
    </citation>
    <scope>NUCLEOTIDE SEQUENCE [LARGE SCALE GENOMIC DNA]</scope>
    <source>
        <strain evidence="8">Berkeley</strain>
    </source>
</reference>
<gene>
    <name evidence="5 7" type="primary">Cpr11A</name>
    <name evidence="5" type="synonym">Dmel\CG2560</name>
    <name evidence="5" type="synonym">L12</name>
    <name evidence="5 7" type="ORF">CG2560</name>
    <name evidence="5" type="ORF">Dmel_CG2560</name>
</gene>
<reference evidence="5 8" key="1">
    <citation type="journal article" date="2000" name="Science">
        <title>The genome sequence of Drosophila melanogaster.</title>
        <authorList>
            <person name="Adams M.D."/>
            <person name="Celniker S.E."/>
            <person name="Holt R.A."/>
            <person name="Evans C.A."/>
            <person name="Gocayne J.D."/>
            <person name="Amanatides P.G."/>
            <person name="Scherer S.E."/>
            <person name="Li P.W."/>
            <person name="Hoskins R.A."/>
            <person name="Galle R.F."/>
            <person name="George R.A."/>
            <person name="Lewis S.E."/>
            <person name="Richards S."/>
            <person name="Ashburner M."/>
            <person name="Henderson S.N."/>
            <person name="Sutton G.G."/>
            <person name="Wortman J.R."/>
            <person name="Yandell M.D."/>
            <person name="Zhang Q."/>
            <person name="Chen L.X."/>
            <person name="Brandon R.C."/>
            <person name="Rogers Y.H."/>
            <person name="Blazej R.G."/>
            <person name="Champe M."/>
            <person name="Pfeiffer B.D."/>
            <person name="Wan K.H."/>
            <person name="Doyle C."/>
            <person name="Baxter E.G."/>
            <person name="Helt G."/>
            <person name="Nelson C.R."/>
            <person name="Gabor G.L."/>
            <person name="Abril J.F."/>
            <person name="Agbayani A."/>
            <person name="An H.J."/>
            <person name="Andrews-Pfannkoch C."/>
            <person name="Baldwin D."/>
            <person name="Ballew R.M."/>
            <person name="Basu A."/>
            <person name="Baxendale J."/>
            <person name="Bayraktaroglu L."/>
            <person name="Beasley E.M."/>
            <person name="Beeson K.Y."/>
            <person name="Benos P.V."/>
            <person name="Berman B.P."/>
            <person name="Bhandari D."/>
            <person name="Bolshakov S."/>
            <person name="Borkova D."/>
            <person name="Botchan M.R."/>
            <person name="Bouck J."/>
            <person name="Brokstein P."/>
            <person name="Brottier P."/>
            <person name="Burtis K.C."/>
            <person name="Busam D.A."/>
            <person name="Butler H."/>
            <person name="Cadieu E."/>
            <person name="Center A."/>
            <person name="Chandra I."/>
            <person name="Cherry J.M."/>
            <person name="Cawley S."/>
            <person name="Dahlke C."/>
            <person name="Davenport L.B."/>
            <person name="Davies P."/>
            <person name="de Pablos B."/>
            <person name="Delcher A."/>
            <person name="Deng Z."/>
            <person name="Mays A.D."/>
            <person name="Dew I."/>
            <person name="Dietz S.M."/>
            <person name="Dodson K."/>
            <person name="Doup L.E."/>
            <person name="Downes M."/>
            <person name="Dugan-Rocha S."/>
            <person name="Dunkov B.C."/>
            <person name="Dunn P."/>
            <person name="Durbin K.J."/>
            <person name="Evangelista C.C."/>
            <person name="Ferraz C."/>
            <person name="Ferriera S."/>
            <person name="Fleischmann W."/>
            <person name="Fosler C."/>
            <person name="Gabrielian A.E."/>
            <person name="Garg N.S."/>
            <person name="Gelbart W.M."/>
            <person name="Glasser K."/>
            <person name="Glodek A."/>
            <person name="Gong F."/>
            <person name="Gorrell J.H."/>
            <person name="Gu Z."/>
            <person name="Guan P."/>
            <person name="Harris M."/>
            <person name="Harris N.L."/>
            <person name="Harvey D."/>
            <person name="Heiman T.J."/>
            <person name="Hernandez J.R."/>
            <person name="Houck J."/>
            <person name="Hostin D."/>
            <person name="Houston K.A."/>
            <person name="Howland T.J."/>
            <person name="Wei M.H."/>
            <person name="Ibegwam C."/>
            <person name="Jalali M."/>
            <person name="Kalush F."/>
            <person name="Karpen G.H."/>
            <person name="Ke Z."/>
            <person name="Kennison J.A."/>
            <person name="Ketchum K.A."/>
            <person name="Kimmel B.E."/>
            <person name="Kodira C.D."/>
            <person name="Kraft C."/>
            <person name="Kravitz S."/>
            <person name="Kulp D."/>
            <person name="Lai Z."/>
            <person name="Lasko P."/>
            <person name="Lei Y."/>
            <person name="Levitsky A.A."/>
            <person name="Li J."/>
            <person name="Li Z."/>
            <person name="Liang Y."/>
            <person name="Lin X."/>
            <person name="Liu X."/>
            <person name="Mattei B."/>
            <person name="McIntosh T.C."/>
            <person name="McLeod M.P."/>
            <person name="McPherson D."/>
            <person name="Merkulov G."/>
            <person name="Milshina N.V."/>
            <person name="Mobarry C."/>
            <person name="Morris J."/>
            <person name="Moshrefi A."/>
            <person name="Mount S.M."/>
            <person name="Moy M."/>
            <person name="Murphy B."/>
            <person name="Murphy L."/>
            <person name="Muzny D.M."/>
            <person name="Nelson D.L."/>
            <person name="Nelson D.R."/>
            <person name="Nelson K.A."/>
            <person name="Nixon K."/>
            <person name="Nusskern D.R."/>
            <person name="Pacleb J.M."/>
            <person name="Palazzolo M."/>
            <person name="Pittman G.S."/>
            <person name="Pan S."/>
            <person name="Pollard J."/>
            <person name="Puri V."/>
            <person name="Reese M.G."/>
            <person name="Reinert K."/>
            <person name="Remington K."/>
            <person name="Saunders R.D."/>
            <person name="Scheeler F."/>
            <person name="Shen H."/>
            <person name="Shue B.C."/>
            <person name="Siden-Kiamos I."/>
            <person name="Simpson M."/>
            <person name="Skupski M.P."/>
            <person name="Smith T."/>
            <person name="Spier E."/>
            <person name="Spradling A.C."/>
            <person name="Stapleton M."/>
            <person name="Strong R."/>
            <person name="Sun E."/>
            <person name="Svirskas R."/>
            <person name="Tector C."/>
            <person name="Turner R."/>
            <person name="Venter E."/>
            <person name="Wang A.H."/>
            <person name="Wang X."/>
            <person name="Wang Z.Y."/>
            <person name="Wassarman D.A."/>
            <person name="Weinstock G.M."/>
            <person name="Weissenbach J."/>
            <person name="Williams S.M."/>
            <person name="WoodageT"/>
            <person name="Worley K.C."/>
            <person name="Wu D."/>
            <person name="Yang S."/>
            <person name="Yao Q.A."/>
            <person name="Ye J."/>
            <person name="Yeh R.F."/>
            <person name="Zaveri J.S."/>
            <person name="Zhan M."/>
            <person name="Zhang G."/>
            <person name="Zhao Q."/>
            <person name="Zheng L."/>
            <person name="Zheng X.H."/>
            <person name="Zhong F.N."/>
            <person name="Zhong W."/>
            <person name="Zhou X."/>
            <person name="Zhu S."/>
            <person name="Zhu X."/>
            <person name="Smith H.O."/>
            <person name="Gibbs R.A."/>
            <person name="Myers E.W."/>
            <person name="Rubin G.M."/>
            <person name="Venter J.C."/>
        </authorList>
    </citation>
    <scope>NUCLEOTIDE SEQUENCE [LARGE SCALE GENOMIC DNA]</scope>
    <source>
        <strain evidence="8">Berkeley</strain>
    </source>
</reference>
<reference evidence="5 8" key="6">
    <citation type="journal article" date="2002" name="Genome Biol.">
        <title>Heterochromatic sequences in a Drosophila whole-genome shotgun assembly.</title>
        <authorList>
            <person name="Hoskins R.A."/>
            <person name="Smith C.D."/>
            <person name="Carlson J.W."/>
            <person name="Carvalho A.B."/>
            <person name="Halpern A."/>
            <person name="Kaminker J.S."/>
            <person name="Kennedy C."/>
            <person name="Mungall C.J."/>
            <person name="Sullivan B.A."/>
            <person name="Sutton G.G."/>
            <person name="Yasuhara J.C."/>
            <person name="Wakimoto B.T."/>
            <person name="Myers E.W."/>
            <person name="Celniker S.E."/>
            <person name="Rubin G.M."/>
            <person name="Karpen G.H."/>
        </authorList>
    </citation>
    <scope>NUCLEOTIDE SEQUENCE [LARGE SCALE GENOMIC DNA]</scope>
    <source>
        <strain evidence="8">Berkeley</strain>
    </source>
</reference>
<accession>Q9VYM5</accession>
<dbReference type="VEuPathDB" id="VectorBase:FBgn0030394"/>
<evidence type="ECO:0000256" key="2">
    <source>
        <dbReference type="PROSITE-ProRule" id="PRU00497"/>
    </source>
</evidence>
<evidence type="ECO:0000313" key="8">
    <source>
        <dbReference type="Proteomes" id="UP000000803"/>
    </source>
</evidence>
<dbReference type="GlyGen" id="Q9VYM5">
    <property type="glycosylation" value="1 site"/>
</dbReference>
<keyword evidence="1 2" id="KW-0193">Cuticle</keyword>
<dbReference type="Pfam" id="PF00379">
    <property type="entry name" value="Chitin_bind_4"/>
    <property type="match status" value="1"/>
</dbReference>
<reference evidence="8" key="4">
    <citation type="journal article" date="2002" name="Genome Biol.">
        <title>Annotation of the Drosophila melanogaster euchromatic genome: a systematic review.</title>
        <authorList>
            <person name="Misra S."/>
            <person name="Crosby M.A."/>
            <person name="Mungall C.J."/>
            <person name="Matthews B.B."/>
            <person name="Campbell K.S."/>
            <person name="Hradecky P."/>
            <person name="Huang Y."/>
            <person name="Kaminker J.S."/>
            <person name="Millburn G.H."/>
            <person name="Prochnik S.E."/>
            <person name="Smith C.D."/>
            <person name="Tupy J.L."/>
            <person name="Whitfied E.J."/>
            <person name="Bayraktaroglu L."/>
            <person name="Berman B.P."/>
            <person name="Bettencourt B.R."/>
            <person name="Celniker S.E."/>
            <person name="de Grey A.D."/>
            <person name="Drysdale R.A."/>
            <person name="Harris N.L."/>
            <person name="Richter J."/>
            <person name="Russo S."/>
            <person name="Schroeder A.J."/>
            <person name="Shu S.Q."/>
            <person name="Stapleton M."/>
            <person name="Yamada C."/>
            <person name="Ashburner M."/>
            <person name="Gelbart W.M."/>
            <person name="Rubin G.M."/>
            <person name="Lewis S.E."/>
        </authorList>
    </citation>
    <scope>GENOME REANNOTATION</scope>
    <source>
        <strain evidence="8">Berkeley</strain>
    </source>
</reference>